<evidence type="ECO:0000313" key="2">
    <source>
        <dbReference type="Proteomes" id="UP000005737"/>
    </source>
</evidence>
<proteinExistence type="predicted"/>
<gene>
    <name evidence="1" type="ORF">Lepil_1494</name>
</gene>
<dbReference type="RefSeq" id="WP_002771462.1">
    <property type="nucleotide sequence ID" value="NZ_JH597773.1"/>
</dbReference>
<dbReference type="PROSITE" id="PS51257">
    <property type="entry name" value="PROKAR_LIPOPROTEIN"/>
    <property type="match status" value="1"/>
</dbReference>
<evidence type="ECO:0008006" key="3">
    <source>
        <dbReference type="Google" id="ProtNLM"/>
    </source>
</evidence>
<name>H2CKU9_9LEPT</name>
<organism evidence="1 2">
    <name type="scientific">Leptonema illini DSM 21528</name>
    <dbReference type="NCBI Taxonomy" id="929563"/>
    <lineage>
        <taxon>Bacteria</taxon>
        <taxon>Pseudomonadati</taxon>
        <taxon>Spirochaetota</taxon>
        <taxon>Spirochaetia</taxon>
        <taxon>Leptospirales</taxon>
        <taxon>Leptospiraceae</taxon>
        <taxon>Leptonema</taxon>
    </lineage>
</organism>
<keyword evidence="2" id="KW-1185">Reference proteome</keyword>
<dbReference type="AlphaFoldDB" id="H2CKU9"/>
<reference evidence="1 2" key="1">
    <citation type="submission" date="2011-10" db="EMBL/GenBank/DDBJ databases">
        <title>The Improved High-Quality Draft genome of Leptonema illini DSM 21528.</title>
        <authorList>
            <consortium name="US DOE Joint Genome Institute (JGI-PGF)"/>
            <person name="Lucas S."/>
            <person name="Copeland A."/>
            <person name="Lapidus A."/>
            <person name="Glavina del Rio T."/>
            <person name="Dalin E."/>
            <person name="Tice H."/>
            <person name="Bruce D."/>
            <person name="Goodwin L."/>
            <person name="Pitluck S."/>
            <person name="Peters L."/>
            <person name="Mikhailova N."/>
            <person name="Held B."/>
            <person name="Kyrpides N."/>
            <person name="Mavromatis K."/>
            <person name="Ivanova N."/>
            <person name="Markowitz V."/>
            <person name="Cheng J.-F."/>
            <person name="Hugenholtz P."/>
            <person name="Woyke T."/>
            <person name="Wu D."/>
            <person name="Gronow S."/>
            <person name="Wellnitz S."/>
            <person name="Brambilla E.-M."/>
            <person name="Klenk H.-P."/>
            <person name="Eisen J.A."/>
        </authorList>
    </citation>
    <scope>NUCLEOTIDE SEQUENCE [LARGE SCALE GENOMIC DNA]</scope>
    <source>
        <strain evidence="1 2">DSM 21528</strain>
    </source>
</reference>
<evidence type="ECO:0000313" key="1">
    <source>
        <dbReference type="EMBL" id="EHQ06183.1"/>
    </source>
</evidence>
<dbReference type="EMBL" id="JH597773">
    <property type="protein sequence ID" value="EHQ06183.1"/>
    <property type="molecule type" value="Genomic_DNA"/>
</dbReference>
<dbReference type="HOGENOM" id="CLU_1179053_0_0_12"/>
<dbReference type="Proteomes" id="UP000005737">
    <property type="component" value="Unassembled WGS sequence"/>
</dbReference>
<dbReference type="STRING" id="183.GCA_002009735_00460"/>
<protein>
    <recommendedName>
        <fullName evidence="3">Lipoprotein</fullName>
    </recommendedName>
</protein>
<accession>H2CKU9</accession>
<sequence>MKRTTFLRVLLAALVLITASCKGKSEPGIVLAPEVPLLKDAQPKSEAIAVLHQGDRIQVVSARENKDNTALQLVVAQVDGKDVEGFVSPAAVSTLPSAIQETEQCLKQGSKLFLFGPDKQRFCISERLEKFLKGGRLIQGYCSTTTINVSGPNCNIIQGSVVTEEVTRVSFPWKLERSGNEVLFRCPYSFDFQSVVLENHNVSGEAIVKDTPEGLRQIIEGKLHSLHDPDVYCGD</sequence>